<keyword evidence="2" id="KW-1185">Reference proteome</keyword>
<protein>
    <submittedName>
        <fullName evidence="1">Uncharacterized protein</fullName>
    </submittedName>
</protein>
<organism evidence="1 2">
    <name type="scientific">Pangasianodon gigas</name>
    <name type="common">Mekong giant catfish</name>
    <name type="synonym">Pangasius gigas</name>
    <dbReference type="NCBI Taxonomy" id="30993"/>
    <lineage>
        <taxon>Eukaryota</taxon>
        <taxon>Metazoa</taxon>
        <taxon>Chordata</taxon>
        <taxon>Craniata</taxon>
        <taxon>Vertebrata</taxon>
        <taxon>Euteleostomi</taxon>
        <taxon>Actinopterygii</taxon>
        <taxon>Neopterygii</taxon>
        <taxon>Teleostei</taxon>
        <taxon>Ostariophysi</taxon>
        <taxon>Siluriformes</taxon>
        <taxon>Pangasiidae</taxon>
        <taxon>Pangasianodon</taxon>
    </lineage>
</organism>
<name>A0ACC5WZ03_PANGG</name>
<comment type="caution">
    <text evidence="1">The sequence shown here is derived from an EMBL/GenBank/DDBJ whole genome shotgun (WGS) entry which is preliminary data.</text>
</comment>
<dbReference type="Proteomes" id="UP000829447">
    <property type="component" value="Linkage Group LG12"/>
</dbReference>
<sequence>MRDMASECCLSVTKYFLFLFNLIFFLLGLSVLGLGLSIIFSESSLLIPDPPYLSKFLYTLLLFISGSVTMLLGFFGSLGALKEIRCMLAVYFIMLTVLLAAQIIGTVLFFTQRSAFENSLESHVTKIIQSFGKNDSSLQHFQKSLEFVQRKAQCCGWNGKNDWDEPPCSCLYINATVNATFQSSDICPCPLSSNYTCEVYEQNCSKIIKDWLDGNIMIILGVVLALALVEICGTILSMCLYNWFSVDYSMTFYY</sequence>
<gene>
    <name evidence="1" type="ORF">PGIGA_G00037330</name>
</gene>
<proteinExistence type="predicted"/>
<reference evidence="1 2" key="1">
    <citation type="journal article" date="2022" name="bioRxiv">
        <title>An ancient truncated duplication of the anti-Mullerian hormone receptor type 2 gene is a potential conserved master sex determinant in the Pangasiidae catfish family.</title>
        <authorList>
            <person name="Wen M."/>
            <person name="Pan Q."/>
            <person name="Jouanno E."/>
            <person name="Montfort J."/>
            <person name="Zahm M."/>
            <person name="Cabau C."/>
            <person name="Klopp C."/>
            <person name="Iampietro C."/>
            <person name="Roques C."/>
            <person name="Bouchez O."/>
            <person name="Castinel A."/>
            <person name="Donnadieu C."/>
            <person name="Parrinello H."/>
            <person name="Poncet C."/>
            <person name="Belmonte E."/>
            <person name="Gautier V."/>
            <person name="Avarre J.-C."/>
            <person name="Dugue R."/>
            <person name="Gustiano R."/>
            <person name="Ha T.T.T."/>
            <person name="Campet M."/>
            <person name="Sriphairoj K."/>
            <person name="Ribolli J."/>
            <person name="de Almeida F.L."/>
            <person name="Desvignes T."/>
            <person name="Postlethwait J.H."/>
            <person name="Bucao C.F."/>
            <person name="Robinson-Rechavi M."/>
            <person name="Bobe J."/>
            <person name="Herpin A."/>
            <person name="Guiguen Y."/>
        </authorList>
    </citation>
    <scope>NUCLEOTIDE SEQUENCE [LARGE SCALE GENOMIC DNA]</scope>
    <source>
        <strain evidence="1">YG-Dec2019</strain>
    </source>
</reference>
<evidence type="ECO:0000313" key="2">
    <source>
        <dbReference type="Proteomes" id="UP000829447"/>
    </source>
</evidence>
<dbReference type="EMBL" id="CM040465">
    <property type="protein sequence ID" value="MCI4384323.1"/>
    <property type="molecule type" value="Genomic_DNA"/>
</dbReference>
<accession>A0ACC5WZ03</accession>
<evidence type="ECO:0000313" key="1">
    <source>
        <dbReference type="EMBL" id="MCI4384323.1"/>
    </source>
</evidence>